<dbReference type="SUPFAM" id="SSF88659">
    <property type="entry name" value="Sigma3 and sigma4 domains of RNA polymerase sigma factors"/>
    <property type="match status" value="1"/>
</dbReference>
<comment type="similarity">
    <text evidence="1">Belongs to the sigma-70 factor family. ECF subfamily.</text>
</comment>
<sequence>MKKPPTVERRPHQGGVVPCLSKKYGTAQLSFDSIYAVSRGALFSRALYILRKRDVAEEIVQEVFLYAWANAEKFDESRSSVLTWLLMLCKSRAIDYLRVETSSKWLSFPGDDQDETGRLETTPETLYETDVRSRAIASAIELLTSAQREVIVLNYYRELSHCEIAESLDMPLGSVKTLIRRARLRLACDATLMGL</sequence>
<feature type="domain" description="RNA polymerase sigma-70 region 2" evidence="5">
    <location>
        <begin position="39"/>
        <end position="99"/>
    </location>
</feature>
<dbReference type="RefSeq" id="WP_161056488.1">
    <property type="nucleotide sequence ID" value="NZ_WWCT01000017.1"/>
</dbReference>
<feature type="domain" description="RNA polymerase sigma factor 70 region 4 type 2" evidence="6">
    <location>
        <begin position="134"/>
        <end position="186"/>
    </location>
</feature>
<gene>
    <name evidence="7" type="ORF">GTP69_20010</name>
</gene>
<dbReference type="InterPro" id="IPR013249">
    <property type="entry name" value="RNA_pol_sigma70_r4_t2"/>
</dbReference>
<dbReference type="InterPro" id="IPR013324">
    <property type="entry name" value="RNA_pol_sigma_r3/r4-like"/>
</dbReference>
<evidence type="ECO:0000256" key="2">
    <source>
        <dbReference type="ARBA" id="ARBA00023015"/>
    </source>
</evidence>
<comment type="caution">
    <text evidence="7">The sequence shown here is derived from an EMBL/GenBank/DDBJ whole genome shotgun (WGS) entry which is preliminary data.</text>
</comment>
<dbReference type="Gene3D" id="1.10.1740.10">
    <property type="match status" value="1"/>
</dbReference>
<dbReference type="Pfam" id="PF04542">
    <property type="entry name" value="Sigma70_r2"/>
    <property type="match status" value="1"/>
</dbReference>
<dbReference type="Proteomes" id="UP000642144">
    <property type="component" value="Unassembled WGS sequence"/>
</dbReference>
<dbReference type="Gene3D" id="1.10.10.10">
    <property type="entry name" value="Winged helix-like DNA-binding domain superfamily/Winged helix DNA-binding domain"/>
    <property type="match status" value="1"/>
</dbReference>
<dbReference type="InterPro" id="IPR014284">
    <property type="entry name" value="RNA_pol_sigma-70_dom"/>
</dbReference>
<dbReference type="InterPro" id="IPR007627">
    <property type="entry name" value="RNA_pol_sigma70_r2"/>
</dbReference>
<dbReference type="NCBIfam" id="TIGR02937">
    <property type="entry name" value="sigma70-ECF"/>
    <property type="match status" value="1"/>
</dbReference>
<dbReference type="PANTHER" id="PTHR43133:SF62">
    <property type="entry name" value="RNA POLYMERASE SIGMA FACTOR SIGZ"/>
    <property type="match status" value="1"/>
</dbReference>
<proteinExistence type="inferred from homology"/>
<evidence type="ECO:0000256" key="1">
    <source>
        <dbReference type="ARBA" id="ARBA00010641"/>
    </source>
</evidence>
<dbReference type="Pfam" id="PF08281">
    <property type="entry name" value="Sigma70_r4_2"/>
    <property type="match status" value="1"/>
</dbReference>
<evidence type="ECO:0000256" key="4">
    <source>
        <dbReference type="ARBA" id="ARBA00023163"/>
    </source>
</evidence>
<accession>A0ABW9W419</accession>
<dbReference type="CDD" id="cd06171">
    <property type="entry name" value="Sigma70_r4"/>
    <property type="match status" value="1"/>
</dbReference>
<keyword evidence="8" id="KW-1185">Reference proteome</keyword>
<evidence type="ECO:0000259" key="5">
    <source>
        <dbReference type="Pfam" id="PF04542"/>
    </source>
</evidence>
<dbReference type="InterPro" id="IPR039425">
    <property type="entry name" value="RNA_pol_sigma-70-like"/>
</dbReference>
<evidence type="ECO:0000259" key="6">
    <source>
        <dbReference type="Pfam" id="PF08281"/>
    </source>
</evidence>
<dbReference type="SUPFAM" id="SSF88946">
    <property type="entry name" value="Sigma2 domain of RNA polymerase sigma factors"/>
    <property type="match status" value="1"/>
</dbReference>
<evidence type="ECO:0000313" key="8">
    <source>
        <dbReference type="Proteomes" id="UP000642144"/>
    </source>
</evidence>
<keyword evidence="3" id="KW-0731">Sigma factor</keyword>
<dbReference type="InterPro" id="IPR036388">
    <property type="entry name" value="WH-like_DNA-bd_sf"/>
</dbReference>
<keyword evidence="4" id="KW-0804">Transcription</keyword>
<organism evidence="7 8">
    <name type="scientific">Duganella levis</name>
    <dbReference type="NCBI Taxonomy" id="2692169"/>
    <lineage>
        <taxon>Bacteria</taxon>
        <taxon>Pseudomonadati</taxon>
        <taxon>Pseudomonadota</taxon>
        <taxon>Betaproteobacteria</taxon>
        <taxon>Burkholderiales</taxon>
        <taxon>Oxalobacteraceae</taxon>
        <taxon>Telluria group</taxon>
        <taxon>Duganella</taxon>
    </lineage>
</organism>
<dbReference type="PANTHER" id="PTHR43133">
    <property type="entry name" value="RNA POLYMERASE ECF-TYPE SIGMA FACTO"/>
    <property type="match status" value="1"/>
</dbReference>
<keyword evidence="2" id="KW-0805">Transcription regulation</keyword>
<evidence type="ECO:0000313" key="7">
    <source>
        <dbReference type="EMBL" id="MYN28688.1"/>
    </source>
</evidence>
<evidence type="ECO:0000256" key="3">
    <source>
        <dbReference type="ARBA" id="ARBA00023082"/>
    </source>
</evidence>
<dbReference type="EMBL" id="WWCT01000017">
    <property type="protein sequence ID" value="MYN28688.1"/>
    <property type="molecule type" value="Genomic_DNA"/>
</dbReference>
<dbReference type="InterPro" id="IPR013325">
    <property type="entry name" value="RNA_pol_sigma_r2"/>
</dbReference>
<name>A0ABW9W419_9BURK</name>
<protein>
    <submittedName>
        <fullName evidence="7">Sigma-70 family RNA polymerase sigma factor</fullName>
    </submittedName>
</protein>
<reference evidence="7 8" key="1">
    <citation type="submission" date="2019-12" db="EMBL/GenBank/DDBJ databases">
        <title>Novel species isolated from a subtropical stream in China.</title>
        <authorList>
            <person name="Lu H."/>
        </authorList>
    </citation>
    <scope>NUCLEOTIDE SEQUENCE [LARGE SCALE GENOMIC DNA]</scope>
    <source>
        <strain evidence="7 8">CY42W</strain>
    </source>
</reference>